<name>M7CMW1_CHEMY</name>
<organism evidence="2 3">
    <name type="scientific">Chelonia mydas</name>
    <name type="common">Green sea-turtle</name>
    <name type="synonym">Chelonia agassizi</name>
    <dbReference type="NCBI Taxonomy" id="8469"/>
    <lineage>
        <taxon>Eukaryota</taxon>
        <taxon>Metazoa</taxon>
        <taxon>Chordata</taxon>
        <taxon>Craniata</taxon>
        <taxon>Vertebrata</taxon>
        <taxon>Euteleostomi</taxon>
        <taxon>Archelosauria</taxon>
        <taxon>Testudinata</taxon>
        <taxon>Testudines</taxon>
        <taxon>Cryptodira</taxon>
        <taxon>Durocryptodira</taxon>
        <taxon>Americhelydia</taxon>
        <taxon>Chelonioidea</taxon>
        <taxon>Cheloniidae</taxon>
        <taxon>Chelonia</taxon>
    </lineage>
</organism>
<dbReference type="Proteomes" id="UP000031443">
    <property type="component" value="Unassembled WGS sequence"/>
</dbReference>
<gene>
    <name evidence="2" type="ORF">UY3_00072</name>
</gene>
<feature type="compositionally biased region" description="Polar residues" evidence="1">
    <location>
        <begin position="70"/>
        <end position="93"/>
    </location>
</feature>
<keyword evidence="3" id="KW-1185">Reference proteome</keyword>
<evidence type="ECO:0000256" key="1">
    <source>
        <dbReference type="SAM" id="MobiDB-lite"/>
    </source>
</evidence>
<dbReference type="AlphaFoldDB" id="M7CMW1"/>
<feature type="region of interest" description="Disordered" evidence="1">
    <location>
        <begin position="1"/>
        <end position="28"/>
    </location>
</feature>
<evidence type="ECO:0008006" key="4">
    <source>
        <dbReference type="Google" id="ProtNLM"/>
    </source>
</evidence>
<accession>M7CMW1</accession>
<reference evidence="3" key="1">
    <citation type="journal article" date="2013" name="Nat. Genet.">
        <title>The draft genomes of soft-shell turtle and green sea turtle yield insights into the development and evolution of the turtle-specific body plan.</title>
        <authorList>
            <person name="Wang Z."/>
            <person name="Pascual-Anaya J."/>
            <person name="Zadissa A."/>
            <person name="Li W."/>
            <person name="Niimura Y."/>
            <person name="Huang Z."/>
            <person name="Li C."/>
            <person name="White S."/>
            <person name="Xiong Z."/>
            <person name="Fang D."/>
            <person name="Wang B."/>
            <person name="Ming Y."/>
            <person name="Chen Y."/>
            <person name="Zheng Y."/>
            <person name="Kuraku S."/>
            <person name="Pignatelli M."/>
            <person name="Herrero J."/>
            <person name="Beal K."/>
            <person name="Nozawa M."/>
            <person name="Li Q."/>
            <person name="Wang J."/>
            <person name="Zhang H."/>
            <person name="Yu L."/>
            <person name="Shigenobu S."/>
            <person name="Wang J."/>
            <person name="Liu J."/>
            <person name="Flicek P."/>
            <person name="Searle S."/>
            <person name="Wang J."/>
            <person name="Kuratani S."/>
            <person name="Yin Y."/>
            <person name="Aken B."/>
            <person name="Zhang G."/>
            <person name="Irie N."/>
        </authorList>
    </citation>
    <scope>NUCLEOTIDE SEQUENCE [LARGE SCALE GENOMIC DNA]</scope>
</reference>
<proteinExistence type="predicted"/>
<sequence>MGGTQGKEFGDSFAGFQHPHYKKRSTQQYHVKMKELRQAYQKTREVNSSSVSAPQTCCFNEELHAILSGDPTTTPKRSMDTSQEPQTTSSNNIVDEEEEEEEENVRHTSGGSILPNSQEQFLTVEPIPSQDQLVAELDTCGEYTFPIEL</sequence>
<evidence type="ECO:0000313" key="3">
    <source>
        <dbReference type="Proteomes" id="UP000031443"/>
    </source>
</evidence>
<dbReference type="EMBL" id="KB469743">
    <property type="protein sequence ID" value="EMP42607.1"/>
    <property type="molecule type" value="Genomic_DNA"/>
</dbReference>
<feature type="compositionally biased region" description="Acidic residues" evidence="1">
    <location>
        <begin position="94"/>
        <end position="103"/>
    </location>
</feature>
<evidence type="ECO:0000313" key="2">
    <source>
        <dbReference type="EMBL" id="EMP42607.1"/>
    </source>
</evidence>
<feature type="region of interest" description="Disordered" evidence="1">
    <location>
        <begin position="68"/>
        <end position="114"/>
    </location>
</feature>
<protein>
    <recommendedName>
        <fullName evidence="4">Zinc finger and SCAN domain-containing protein 29</fullName>
    </recommendedName>
</protein>